<proteinExistence type="predicted"/>
<dbReference type="EMBL" id="CM047910">
    <property type="protein sequence ID" value="KAJ0075153.1"/>
    <property type="molecule type" value="Genomic_DNA"/>
</dbReference>
<comment type="caution">
    <text evidence="1">The sequence shown here is derived from an EMBL/GenBank/DDBJ whole genome shotgun (WGS) entry which is preliminary data.</text>
</comment>
<reference evidence="2" key="1">
    <citation type="journal article" date="2023" name="G3 (Bethesda)">
        <title>Genome assembly and association tests identify interacting loci associated with vigor, precocity, and sex in interspecific pistachio rootstocks.</title>
        <authorList>
            <person name="Palmer W."/>
            <person name="Jacygrad E."/>
            <person name="Sagayaradj S."/>
            <person name="Cavanaugh K."/>
            <person name="Han R."/>
            <person name="Bertier L."/>
            <person name="Beede B."/>
            <person name="Kafkas S."/>
            <person name="Golino D."/>
            <person name="Preece J."/>
            <person name="Michelmore R."/>
        </authorList>
    </citation>
    <scope>NUCLEOTIDE SEQUENCE [LARGE SCALE GENOMIC DNA]</scope>
</reference>
<gene>
    <name evidence="1" type="ORF">Patl1_33552</name>
</gene>
<sequence>MKSCKKRLKV</sequence>
<keyword evidence="2" id="KW-1185">Reference proteome</keyword>
<evidence type="ECO:0000313" key="1">
    <source>
        <dbReference type="EMBL" id="KAJ0075153.1"/>
    </source>
</evidence>
<accession>A0ACC0ZU15</accession>
<evidence type="ECO:0000313" key="2">
    <source>
        <dbReference type="Proteomes" id="UP001164250"/>
    </source>
</evidence>
<name>A0ACC0ZU15_9ROSI</name>
<dbReference type="Proteomes" id="UP001164250">
    <property type="component" value="Chromosome 15"/>
</dbReference>
<protein>
    <submittedName>
        <fullName evidence="1">Uncharacterized protein</fullName>
    </submittedName>
</protein>
<organism evidence="1 2">
    <name type="scientific">Pistacia atlantica</name>
    <dbReference type="NCBI Taxonomy" id="434234"/>
    <lineage>
        <taxon>Eukaryota</taxon>
        <taxon>Viridiplantae</taxon>
        <taxon>Streptophyta</taxon>
        <taxon>Embryophyta</taxon>
        <taxon>Tracheophyta</taxon>
        <taxon>Spermatophyta</taxon>
        <taxon>Magnoliopsida</taxon>
        <taxon>eudicotyledons</taxon>
        <taxon>Gunneridae</taxon>
        <taxon>Pentapetalae</taxon>
        <taxon>rosids</taxon>
        <taxon>malvids</taxon>
        <taxon>Sapindales</taxon>
        <taxon>Anacardiaceae</taxon>
        <taxon>Pistacia</taxon>
    </lineage>
</organism>